<name>A0A1F5KK03_9BACT</name>
<accession>A0A1F5KK03</accession>
<reference evidence="2 3" key="1">
    <citation type="journal article" date="2016" name="Nat. Commun.">
        <title>Thousands of microbial genomes shed light on interconnected biogeochemical processes in an aquifer system.</title>
        <authorList>
            <person name="Anantharaman K."/>
            <person name="Brown C.T."/>
            <person name="Hug L.A."/>
            <person name="Sharon I."/>
            <person name="Castelle C.J."/>
            <person name="Probst A.J."/>
            <person name="Thomas B.C."/>
            <person name="Singh A."/>
            <person name="Wilkins M.J."/>
            <person name="Karaoz U."/>
            <person name="Brodie E.L."/>
            <person name="Williams K.H."/>
            <person name="Hubbard S.S."/>
            <person name="Banfield J.F."/>
        </authorList>
    </citation>
    <scope>NUCLEOTIDE SEQUENCE [LARGE SCALE GENOMIC DNA]</scope>
</reference>
<proteinExistence type="predicted"/>
<sequence length="179" mass="19706">MSEILKRIRRLPKNIRNPLQPYSTEQKAAGVLASLAALPQFSEDMDGLTDIIKAVKTPVAPTQPQDLGHSTQALNRTLKLLESRVHLGQLSEDTTQKYLDALRHQRELSLLRPPTLAQRIGSGIYHNPVLRGASVAVIASVPGGLIVPFESMESFLFRIGFSTAVMSIFFGIYGARKKT</sequence>
<evidence type="ECO:0000313" key="3">
    <source>
        <dbReference type="Proteomes" id="UP000177328"/>
    </source>
</evidence>
<organism evidence="2 3">
    <name type="scientific">Candidatus Daviesbacteria bacterium RIFCSPHIGHO2_02_FULL_43_12</name>
    <dbReference type="NCBI Taxonomy" id="1797776"/>
    <lineage>
        <taxon>Bacteria</taxon>
        <taxon>Candidatus Daviesiibacteriota</taxon>
    </lineage>
</organism>
<feature type="transmembrane region" description="Helical" evidence="1">
    <location>
        <begin position="129"/>
        <end position="149"/>
    </location>
</feature>
<keyword evidence="1" id="KW-0472">Membrane</keyword>
<evidence type="ECO:0000313" key="2">
    <source>
        <dbReference type="EMBL" id="OGE41130.1"/>
    </source>
</evidence>
<keyword evidence="1" id="KW-1133">Transmembrane helix</keyword>
<protein>
    <submittedName>
        <fullName evidence="2">Uncharacterized protein</fullName>
    </submittedName>
</protein>
<dbReference type="AlphaFoldDB" id="A0A1F5KK03"/>
<gene>
    <name evidence="2" type="ORF">A3D25_01175</name>
</gene>
<evidence type="ECO:0000256" key="1">
    <source>
        <dbReference type="SAM" id="Phobius"/>
    </source>
</evidence>
<dbReference type="Proteomes" id="UP000177328">
    <property type="component" value="Unassembled WGS sequence"/>
</dbReference>
<dbReference type="EMBL" id="MFDD01000002">
    <property type="protein sequence ID" value="OGE41130.1"/>
    <property type="molecule type" value="Genomic_DNA"/>
</dbReference>
<comment type="caution">
    <text evidence="2">The sequence shown here is derived from an EMBL/GenBank/DDBJ whole genome shotgun (WGS) entry which is preliminary data.</text>
</comment>
<feature type="transmembrane region" description="Helical" evidence="1">
    <location>
        <begin position="155"/>
        <end position="175"/>
    </location>
</feature>
<keyword evidence="1" id="KW-0812">Transmembrane</keyword>